<comment type="caution">
    <text evidence="1">The sequence shown here is derived from an EMBL/GenBank/DDBJ whole genome shotgun (WGS) entry which is preliminary data.</text>
</comment>
<evidence type="ECO:0000313" key="2">
    <source>
        <dbReference type="Proteomes" id="UP001301958"/>
    </source>
</evidence>
<dbReference type="PANTHER" id="PTHR35394">
    <property type="entry name" value="DUF3176 DOMAIN-CONTAINING PROTEIN"/>
    <property type="match status" value="1"/>
</dbReference>
<feature type="non-terminal residue" evidence="1">
    <location>
        <position position="1"/>
    </location>
</feature>
<gene>
    <name evidence="1" type="ORF">QBC38DRAFT_350675</name>
</gene>
<evidence type="ECO:0000313" key="1">
    <source>
        <dbReference type="EMBL" id="KAK4220607.1"/>
    </source>
</evidence>
<dbReference type="EMBL" id="MU865692">
    <property type="protein sequence ID" value="KAK4220607.1"/>
    <property type="molecule type" value="Genomic_DNA"/>
</dbReference>
<dbReference type="AlphaFoldDB" id="A0AAN6YPU6"/>
<name>A0AAN6YPU6_9PEZI</name>
<dbReference type="Proteomes" id="UP001301958">
    <property type="component" value="Unassembled WGS sequence"/>
</dbReference>
<organism evidence="1 2">
    <name type="scientific">Podospora fimiseda</name>
    <dbReference type="NCBI Taxonomy" id="252190"/>
    <lineage>
        <taxon>Eukaryota</taxon>
        <taxon>Fungi</taxon>
        <taxon>Dikarya</taxon>
        <taxon>Ascomycota</taxon>
        <taxon>Pezizomycotina</taxon>
        <taxon>Sordariomycetes</taxon>
        <taxon>Sordariomycetidae</taxon>
        <taxon>Sordariales</taxon>
        <taxon>Podosporaceae</taxon>
        <taxon>Podospora</taxon>
    </lineage>
</organism>
<sequence>EGDISETMGNMAKSMTDYLRSRSEVSAPGVTLDPVLHIQVRWEWLTPPLLVQLMATVFFVLVVYRSSETEGLELWKDSSVALLAHDVVEDEYVIKQASITPPEETVRQLHQWAEGLKTRI</sequence>
<keyword evidence="2" id="KW-1185">Reference proteome</keyword>
<reference evidence="1" key="2">
    <citation type="submission" date="2023-05" db="EMBL/GenBank/DDBJ databases">
        <authorList>
            <consortium name="Lawrence Berkeley National Laboratory"/>
            <person name="Steindorff A."/>
            <person name="Hensen N."/>
            <person name="Bonometti L."/>
            <person name="Westerberg I."/>
            <person name="Brannstrom I.O."/>
            <person name="Guillou S."/>
            <person name="Cros-Aarteil S."/>
            <person name="Calhoun S."/>
            <person name="Haridas S."/>
            <person name="Kuo A."/>
            <person name="Mondo S."/>
            <person name="Pangilinan J."/>
            <person name="Riley R."/>
            <person name="Labutti K."/>
            <person name="Andreopoulos B."/>
            <person name="Lipzen A."/>
            <person name="Chen C."/>
            <person name="Yanf M."/>
            <person name="Daum C."/>
            <person name="Ng V."/>
            <person name="Clum A."/>
            <person name="Ohm R."/>
            <person name="Martin F."/>
            <person name="Silar P."/>
            <person name="Natvig D."/>
            <person name="Lalanne C."/>
            <person name="Gautier V."/>
            <person name="Ament-Velasquez S.L."/>
            <person name="Kruys A."/>
            <person name="Hutchinson M.I."/>
            <person name="Powell A.J."/>
            <person name="Barry K."/>
            <person name="Miller A.N."/>
            <person name="Grigoriev I.V."/>
            <person name="Debuchy R."/>
            <person name="Gladieux P."/>
            <person name="Thoren M.H."/>
            <person name="Johannesson H."/>
        </authorList>
    </citation>
    <scope>NUCLEOTIDE SEQUENCE</scope>
    <source>
        <strain evidence="1">CBS 990.96</strain>
    </source>
</reference>
<dbReference type="PANTHER" id="PTHR35394:SF5">
    <property type="entry name" value="DUF3176 DOMAIN-CONTAINING PROTEIN"/>
    <property type="match status" value="1"/>
</dbReference>
<protein>
    <submittedName>
        <fullName evidence="1">Uncharacterized protein</fullName>
    </submittedName>
</protein>
<feature type="non-terminal residue" evidence="1">
    <location>
        <position position="120"/>
    </location>
</feature>
<accession>A0AAN6YPU6</accession>
<proteinExistence type="predicted"/>
<reference evidence="1" key="1">
    <citation type="journal article" date="2023" name="Mol. Phylogenet. Evol.">
        <title>Genome-scale phylogeny and comparative genomics of the fungal order Sordariales.</title>
        <authorList>
            <person name="Hensen N."/>
            <person name="Bonometti L."/>
            <person name="Westerberg I."/>
            <person name="Brannstrom I.O."/>
            <person name="Guillou S."/>
            <person name="Cros-Aarteil S."/>
            <person name="Calhoun S."/>
            <person name="Haridas S."/>
            <person name="Kuo A."/>
            <person name="Mondo S."/>
            <person name="Pangilinan J."/>
            <person name="Riley R."/>
            <person name="LaButti K."/>
            <person name="Andreopoulos B."/>
            <person name="Lipzen A."/>
            <person name="Chen C."/>
            <person name="Yan M."/>
            <person name="Daum C."/>
            <person name="Ng V."/>
            <person name="Clum A."/>
            <person name="Steindorff A."/>
            <person name="Ohm R.A."/>
            <person name="Martin F."/>
            <person name="Silar P."/>
            <person name="Natvig D.O."/>
            <person name="Lalanne C."/>
            <person name="Gautier V."/>
            <person name="Ament-Velasquez S.L."/>
            <person name="Kruys A."/>
            <person name="Hutchinson M.I."/>
            <person name="Powell A.J."/>
            <person name="Barry K."/>
            <person name="Miller A.N."/>
            <person name="Grigoriev I.V."/>
            <person name="Debuchy R."/>
            <person name="Gladieux P."/>
            <person name="Hiltunen Thoren M."/>
            <person name="Johannesson H."/>
        </authorList>
    </citation>
    <scope>NUCLEOTIDE SEQUENCE</scope>
    <source>
        <strain evidence="1">CBS 990.96</strain>
    </source>
</reference>